<feature type="signal peptide" evidence="1">
    <location>
        <begin position="1"/>
        <end position="20"/>
    </location>
</feature>
<dbReference type="EMBL" id="JAPXFL010000012">
    <property type="protein sequence ID" value="KAK9498664.1"/>
    <property type="molecule type" value="Genomic_DNA"/>
</dbReference>
<accession>A0AAW1CJF5</accession>
<evidence type="ECO:0000256" key="1">
    <source>
        <dbReference type="SAM" id="SignalP"/>
    </source>
</evidence>
<proteinExistence type="predicted"/>
<feature type="chain" id="PRO_5043855816" evidence="1">
    <location>
        <begin position="21"/>
        <end position="141"/>
    </location>
</feature>
<keyword evidence="1" id="KW-0732">Signal</keyword>
<evidence type="ECO:0000313" key="3">
    <source>
        <dbReference type="Proteomes" id="UP001461498"/>
    </source>
</evidence>
<comment type="caution">
    <text evidence="2">The sequence shown here is derived from an EMBL/GenBank/DDBJ whole genome shotgun (WGS) entry which is preliminary data.</text>
</comment>
<gene>
    <name evidence="2" type="ORF">O3M35_003244</name>
</gene>
<keyword evidence="3" id="KW-1185">Reference proteome</keyword>
<dbReference type="AlphaFoldDB" id="A0AAW1CJF5"/>
<name>A0AAW1CJF5_9HEMI</name>
<protein>
    <submittedName>
        <fullName evidence="2">Uncharacterized protein</fullName>
    </submittedName>
</protein>
<sequence length="141" mass="15743">MCSLAVRICVILMSITVINASNSGASLQILKHIGQSAIANLQQTIKSNIRAKINNVRTQIFSVSNSVSAQSSSSSSHPEVDESPVLQHGYNEFNSYYDYDLSKFGGHNAGSYSYESPSYYYEHPPHSYQDFDFNTIPKYHH</sequence>
<organism evidence="2 3">
    <name type="scientific">Rhynocoris fuscipes</name>
    <dbReference type="NCBI Taxonomy" id="488301"/>
    <lineage>
        <taxon>Eukaryota</taxon>
        <taxon>Metazoa</taxon>
        <taxon>Ecdysozoa</taxon>
        <taxon>Arthropoda</taxon>
        <taxon>Hexapoda</taxon>
        <taxon>Insecta</taxon>
        <taxon>Pterygota</taxon>
        <taxon>Neoptera</taxon>
        <taxon>Paraneoptera</taxon>
        <taxon>Hemiptera</taxon>
        <taxon>Heteroptera</taxon>
        <taxon>Panheteroptera</taxon>
        <taxon>Cimicomorpha</taxon>
        <taxon>Reduviidae</taxon>
        <taxon>Harpactorinae</taxon>
        <taxon>Harpactorini</taxon>
        <taxon>Rhynocoris</taxon>
    </lineage>
</organism>
<dbReference type="Proteomes" id="UP001461498">
    <property type="component" value="Unassembled WGS sequence"/>
</dbReference>
<evidence type="ECO:0000313" key="2">
    <source>
        <dbReference type="EMBL" id="KAK9498664.1"/>
    </source>
</evidence>
<reference evidence="2 3" key="1">
    <citation type="submission" date="2022-12" db="EMBL/GenBank/DDBJ databases">
        <title>Chromosome-level genome assembly of true bugs.</title>
        <authorList>
            <person name="Ma L."/>
            <person name="Li H."/>
        </authorList>
    </citation>
    <scope>NUCLEOTIDE SEQUENCE [LARGE SCALE GENOMIC DNA]</scope>
    <source>
        <strain evidence="2">Lab_2022b</strain>
    </source>
</reference>